<sequence length="161" mass="18387">MKVTLAPTYLHEMAKCKGNGFARGVPFKRARFPGTERPDQLYQEDLCGGYSGYLPWDLRSSYLHKVLESWAERVEMGDWQVDQDGVVGGIDKFKEADTGEHWREYFIPWAVGAPVDSRSSYLHKVLESWAERVEMGDWQVDQDGVVGGITSSRRLILEFIP</sequence>
<evidence type="ECO:0000313" key="1">
    <source>
        <dbReference type="EMBL" id="CDM27396.1"/>
    </source>
</evidence>
<organism evidence="1 2">
    <name type="scientific">Penicillium roqueforti (strain FM164)</name>
    <dbReference type="NCBI Taxonomy" id="1365484"/>
    <lineage>
        <taxon>Eukaryota</taxon>
        <taxon>Fungi</taxon>
        <taxon>Dikarya</taxon>
        <taxon>Ascomycota</taxon>
        <taxon>Pezizomycotina</taxon>
        <taxon>Eurotiomycetes</taxon>
        <taxon>Eurotiomycetidae</taxon>
        <taxon>Eurotiales</taxon>
        <taxon>Aspergillaceae</taxon>
        <taxon>Penicillium</taxon>
    </lineage>
</organism>
<reference evidence="1" key="1">
    <citation type="journal article" date="2014" name="Nat. Commun.">
        <title>Multiple recent horizontal transfers of a large genomic region in cheese making fungi.</title>
        <authorList>
            <person name="Cheeseman K."/>
            <person name="Ropars J."/>
            <person name="Renault P."/>
            <person name="Dupont J."/>
            <person name="Gouzy J."/>
            <person name="Branca A."/>
            <person name="Abraham A.L."/>
            <person name="Ceppi M."/>
            <person name="Conseiller E."/>
            <person name="Debuchy R."/>
            <person name="Malagnac F."/>
            <person name="Goarin A."/>
            <person name="Silar P."/>
            <person name="Lacoste S."/>
            <person name="Sallet E."/>
            <person name="Bensimon A."/>
            <person name="Giraud T."/>
            <person name="Brygoo Y."/>
        </authorList>
    </citation>
    <scope>NUCLEOTIDE SEQUENCE [LARGE SCALE GENOMIC DNA]</scope>
    <source>
        <strain evidence="1">FM164</strain>
    </source>
</reference>
<keyword evidence="2" id="KW-1185">Reference proteome</keyword>
<name>W6PUG5_PENRF</name>
<dbReference type="EMBL" id="HG792015">
    <property type="protein sequence ID" value="CDM27396.1"/>
    <property type="molecule type" value="Genomic_DNA"/>
</dbReference>
<evidence type="ECO:0000313" key="2">
    <source>
        <dbReference type="Proteomes" id="UP000030686"/>
    </source>
</evidence>
<proteinExistence type="predicted"/>
<dbReference type="OrthoDB" id="3029470at2759"/>
<dbReference type="STRING" id="1365484.W6PUG5"/>
<gene>
    <name evidence="1" type="ORF">PROQFM164_S01g001207</name>
</gene>
<accession>W6PUG5</accession>
<dbReference type="Proteomes" id="UP000030686">
    <property type="component" value="Unassembled WGS sequence"/>
</dbReference>
<protein>
    <submittedName>
        <fullName evidence="1">Genomic scaffold, ProqFM164S01</fullName>
    </submittedName>
</protein>
<dbReference type="AlphaFoldDB" id="W6PUG5"/>